<reference evidence="1 2" key="1">
    <citation type="submission" date="2018-07" db="EMBL/GenBank/DDBJ databases">
        <title>Dyella monticola sp. nov. and Dyella psychrodurans sp. nov. isolated from monsoon evergreen broad-leaved forest soil of Dinghu Mountain, China.</title>
        <authorList>
            <person name="Gao Z."/>
            <person name="Qiu L."/>
        </authorList>
    </citation>
    <scope>NUCLEOTIDE SEQUENCE [LARGE SCALE GENOMIC DNA]</scope>
    <source>
        <strain evidence="1 2">4G-K06</strain>
    </source>
</reference>
<dbReference type="EMBL" id="QRBE01000010">
    <property type="protein sequence ID" value="RDS79900.1"/>
    <property type="molecule type" value="Genomic_DNA"/>
</dbReference>
<name>A0A370WUX4_9GAMM</name>
<gene>
    <name evidence="1" type="ORF">DWU98_15775</name>
</gene>
<dbReference type="OrthoDB" id="5298532at2"/>
<evidence type="ECO:0000313" key="2">
    <source>
        <dbReference type="Proteomes" id="UP000254258"/>
    </source>
</evidence>
<dbReference type="AlphaFoldDB" id="A0A370WUX4"/>
<dbReference type="Pfam" id="PF05930">
    <property type="entry name" value="Phage_AlpA"/>
    <property type="match status" value="1"/>
</dbReference>
<dbReference type="InterPro" id="IPR010260">
    <property type="entry name" value="AlpA"/>
</dbReference>
<organism evidence="1 2">
    <name type="scientific">Dyella monticola</name>
    <dbReference type="NCBI Taxonomy" id="1927958"/>
    <lineage>
        <taxon>Bacteria</taxon>
        <taxon>Pseudomonadati</taxon>
        <taxon>Pseudomonadota</taxon>
        <taxon>Gammaproteobacteria</taxon>
        <taxon>Lysobacterales</taxon>
        <taxon>Rhodanobacteraceae</taxon>
        <taxon>Dyella</taxon>
    </lineage>
</organism>
<protein>
    <submittedName>
        <fullName evidence="1">AlpA family phage regulatory protein</fullName>
    </submittedName>
</protein>
<keyword evidence="2" id="KW-1185">Reference proteome</keyword>
<dbReference type="Proteomes" id="UP000254258">
    <property type="component" value="Unassembled WGS sequence"/>
</dbReference>
<evidence type="ECO:0000313" key="1">
    <source>
        <dbReference type="EMBL" id="RDS79900.1"/>
    </source>
</evidence>
<comment type="caution">
    <text evidence="1">The sequence shown here is derived from an EMBL/GenBank/DDBJ whole genome shotgun (WGS) entry which is preliminary data.</text>
</comment>
<sequence>MTLPVYVRAADIYTNRKANKIGLLPISRSTWWEWVSAGKAPKPIKLSSRVTAWRTAEVLAFAESQSGVGA</sequence>
<accession>A0A370WUX4</accession>
<dbReference type="RefSeq" id="WP_115496531.1">
    <property type="nucleotide sequence ID" value="NZ_QRBE01000010.1"/>
</dbReference>
<proteinExistence type="predicted"/>